<proteinExistence type="predicted"/>
<dbReference type="Proteomes" id="UP001163046">
    <property type="component" value="Unassembled WGS sequence"/>
</dbReference>
<protein>
    <submittedName>
        <fullName evidence="1">Uncharacterized protein</fullName>
    </submittedName>
</protein>
<name>A0A9W9YX95_9CNID</name>
<dbReference type="OrthoDB" id="10428752at2759"/>
<evidence type="ECO:0000313" key="1">
    <source>
        <dbReference type="EMBL" id="KAJ7371061.1"/>
    </source>
</evidence>
<comment type="caution">
    <text evidence="1">The sequence shown here is derived from an EMBL/GenBank/DDBJ whole genome shotgun (WGS) entry which is preliminary data.</text>
</comment>
<reference evidence="1" key="1">
    <citation type="submission" date="2023-01" db="EMBL/GenBank/DDBJ databases">
        <title>Genome assembly of the deep-sea coral Lophelia pertusa.</title>
        <authorList>
            <person name="Herrera S."/>
            <person name="Cordes E."/>
        </authorList>
    </citation>
    <scope>NUCLEOTIDE SEQUENCE</scope>
    <source>
        <strain evidence="1">USNM1676648</strain>
        <tissue evidence="1">Polyp</tissue>
    </source>
</reference>
<accession>A0A9W9YX95</accession>
<dbReference type="EMBL" id="MU826852">
    <property type="protein sequence ID" value="KAJ7371061.1"/>
    <property type="molecule type" value="Genomic_DNA"/>
</dbReference>
<sequence>MLTHFPIPTLRKKTFENPIYQPCDKVIAVECRDDIDALQALRIQIDQELLDLSFLSDGESIGRRELTKSTSAPDLRNLHLTVTDMESSSVCSVG</sequence>
<dbReference type="AlphaFoldDB" id="A0A9W9YX95"/>
<keyword evidence="2" id="KW-1185">Reference proteome</keyword>
<organism evidence="1 2">
    <name type="scientific">Desmophyllum pertusum</name>
    <dbReference type="NCBI Taxonomy" id="174260"/>
    <lineage>
        <taxon>Eukaryota</taxon>
        <taxon>Metazoa</taxon>
        <taxon>Cnidaria</taxon>
        <taxon>Anthozoa</taxon>
        <taxon>Hexacorallia</taxon>
        <taxon>Scleractinia</taxon>
        <taxon>Caryophylliina</taxon>
        <taxon>Caryophylliidae</taxon>
        <taxon>Desmophyllum</taxon>
    </lineage>
</organism>
<gene>
    <name evidence="1" type="ORF">OS493_028224</name>
</gene>
<evidence type="ECO:0000313" key="2">
    <source>
        <dbReference type="Proteomes" id="UP001163046"/>
    </source>
</evidence>